<feature type="signal peptide" evidence="1">
    <location>
        <begin position="1"/>
        <end position="32"/>
    </location>
</feature>
<accession>A0AAW1VWH1</accession>
<evidence type="ECO:0000313" key="3">
    <source>
        <dbReference type="Proteomes" id="UP001457282"/>
    </source>
</evidence>
<protein>
    <submittedName>
        <fullName evidence="2">Uncharacterized protein</fullName>
    </submittedName>
</protein>
<organism evidence="2 3">
    <name type="scientific">Rubus argutus</name>
    <name type="common">Southern blackberry</name>
    <dbReference type="NCBI Taxonomy" id="59490"/>
    <lineage>
        <taxon>Eukaryota</taxon>
        <taxon>Viridiplantae</taxon>
        <taxon>Streptophyta</taxon>
        <taxon>Embryophyta</taxon>
        <taxon>Tracheophyta</taxon>
        <taxon>Spermatophyta</taxon>
        <taxon>Magnoliopsida</taxon>
        <taxon>eudicotyledons</taxon>
        <taxon>Gunneridae</taxon>
        <taxon>Pentapetalae</taxon>
        <taxon>rosids</taxon>
        <taxon>fabids</taxon>
        <taxon>Rosales</taxon>
        <taxon>Rosaceae</taxon>
        <taxon>Rosoideae</taxon>
        <taxon>Rosoideae incertae sedis</taxon>
        <taxon>Rubus</taxon>
    </lineage>
</organism>
<name>A0AAW1VWH1_RUBAR</name>
<comment type="caution">
    <text evidence="2">The sequence shown here is derived from an EMBL/GenBank/DDBJ whole genome shotgun (WGS) entry which is preliminary data.</text>
</comment>
<gene>
    <name evidence="2" type="ORF">M0R45_035283</name>
</gene>
<sequence>MTIKLLAYLISHFHELLLQLLAFSISLQVSHGATSSSPSWSGNFRRRSPNPSRIRFDLASNHWIMESHMPRNPPFNSSFAIVVLDGELYVITFWKTIE</sequence>
<dbReference type="Proteomes" id="UP001457282">
    <property type="component" value="Unassembled WGS sequence"/>
</dbReference>
<evidence type="ECO:0000313" key="2">
    <source>
        <dbReference type="EMBL" id="KAK9911367.1"/>
    </source>
</evidence>
<evidence type="ECO:0000256" key="1">
    <source>
        <dbReference type="SAM" id="SignalP"/>
    </source>
</evidence>
<keyword evidence="3" id="KW-1185">Reference proteome</keyword>
<keyword evidence="1" id="KW-0732">Signal</keyword>
<reference evidence="2 3" key="1">
    <citation type="journal article" date="2023" name="G3 (Bethesda)">
        <title>A chromosome-length genome assembly and annotation of blackberry (Rubus argutus, cv. 'Hillquist').</title>
        <authorList>
            <person name="Bruna T."/>
            <person name="Aryal R."/>
            <person name="Dudchenko O."/>
            <person name="Sargent D.J."/>
            <person name="Mead D."/>
            <person name="Buti M."/>
            <person name="Cavallini A."/>
            <person name="Hytonen T."/>
            <person name="Andres J."/>
            <person name="Pham M."/>
            <person name="Weisz D."/>
            <person name="Mascagni F."/>
            <person name="Usai G."/>
            <person name="Natali L."/>
            <person name="Bassil N."/>
            <person name="Fernandez G.E."/>
            <person name="Lomsadze A."/>
            <person name="Armour M."/>
            <person name="Olukolu B."/>
            <person name="Poorten T."/>
            <person name="Britton C."/>
            <person name="Davik J."/>
            <person name="Ashrafi H."/>
            <person name="Aiden E.L."/>
            <person name="Borodovsky M."/>
            <person name="Worthington M."/>
        </authorList>
    </citation>
    <scope>NUCLEOTIDE SEQUENCE [LARGE SCALE GENOMIC DNA]</scope>
    <source>
        <strain evidence="2">PI 553951</strain>
    </source>
</reference>
<dbReference type="AlphaFoldDB" id="A0AAW1VWH1"/>
<feature type="chain" id="PRO_5043755084" evidence="1">
    <location>
        <begin position="33"/>
        <end position="98"/>
    </location>
</feature>
<proteinExistence type="predicted"/>
<dbReference type="EMBL" id="JBEDUW010000007">
    <property type="protein sequence ID" value="KAK9911367.1"/>
    <property type="molecule type" value="Genomic_DNA"/>
</dbReference>